<keyword evidence="4" id="KW-1003">Cell membrane</keyword>
<protein>
    <submittedName>
        <fullName evidence="12">Ferric citrate ABC transporter ATP-binding protein FecE</fullName>
    </submittedName>
</protein>
<evidence type="ECO:0000256" key="8">
    <source>
        <dbReference type="ARBA" id="ARBA00023004"/>
    </source>
</evidence>
<evidence type="ECO:0000256" key="5">
    <source>
        <dbReference type="ARBA" id="ARBA00022496"/>
    </source>
</evidence>
<dbReference type="GO" id="GO:0005886">
    <property type="term" value="C:plasma membrane"/>
    <property type="evidence" value="ECO:0007669"/>
    <property type="project" value="UniProtKB-SubCell"/>
</dbReference>
<dbReference type="Pfam" id="PF00005">
    <property type="entry name" value="ABC_tran"/>
    <property type="match status" value="1"/>
</dbReference>
<evidence type="ECO:0000256" key="10">
    <source>
        <dbReference type="ARBA" id="ARBA00023136"/>
    </source>
</evidence>
<evidence type="ECO:0000256" key="9">
    <source>
        <dbReference type="ARBA" id="ARBA00023065"/>
    </source>
</evidence>
<comment type="similarity">
    <text evidence="2">Belongs to the ABC transporter superfamily.</text>
</comment>
<keyword evidence="9" id="KW-0406">Ion transport</keyword>
<evidence type="ECO:0000313" key="12">
    <source>
        <dbReference type="EMBL" id="PMM56099.1"/>
    </source>
</evidence>
<sequence>MLKTNQLSVSYGKENIIHNLDLDIPEGKITALIGPNGSGKSTLLKTLCRINKQFSGSLTVYGKSIKDYADKELSRYISLLPQVLTTPEDITVRRLVEYGRSPYLSYWGRLTQDDHQKVDQAIAETQIQELVDKKVDALSGGQRQRVWIAMVLAQDTPIIMLDEPTTYLDLSHQVELMKLIQKLNAARKTVIVVLHDLNQACRYCDHLVVLKNGQVTHQGTPDQIFTQSLLKDVFDLDAMIMNDPVSNKPMCINL</sequence>
<evidence type="ECO:0000259" key="11">
    <source>
        <dbReference type="PROSITE" id="PS50893"/>
    </source>
</evidence>
<dbReference type="CDD" id="cd03214">
    <property type="entry name" value="ABC_Iron-Siderophores_B12_Hemin"/>
    <property type="match status" value="1"/>
</dbReference>
<evidence type="ECO:0000313" key="13">
    <source>
        <dbReference type="Proteomes" id="UP000235533"/>
    </source>
</evidence>
<reference evidence="13" key="1">
    <citation type="submission" date="2016-07" db="EMBL/GenBank/DDBJ databases">
        <title>Nontailed viruses are major unrecognized killers of bacteria in the ocean.</title>
        <authorList>
            <person name="Kauffman K."/>
            <person name="Hussain F."/>
            <person name="Yang J."/>
            <person name="Arevalo P."/>
            <person name="Brown J."/>
            <person name="Cutler M."/>
            <person name="Kelly L."/>
            <person name="Polz M.F."/>
        </authorList>
    </citation>
    <scope>NUCLEOTIDE SEQUENCE [LARGE SCALE GENOMIC DNA]</scope>
    <source>
        <strain evidence="13">10N.261.48.B5</strain>
    </source>
</reference>
<keyword evidence="8" id="KW-0408">Iron</keyword>
<feature type="domain" description="ABC transporter" evidence="11">
    <location>
        <begin position="2"/>
        <end position="237"/>
    </location>
</feature>
<keyword evidence="7 12" id="KW-0067">ATP-binding</keyword>
<organism evidence="12 13">
    <name type="scientific">Vibrio splendidus</name>
    <dbReference type="NCBI Taxonomy" id="29497"/>
    <lineage>
        <taxon>Bacteria</taxon>
        <taxon>Pseudomonadati</taxon>
        <taxon>Pseudomonadota</taxon>
        <taxon>Gammaproteobacteria</taxon>
        <taxon>Vibrionales</taxon>
        <taxon>Vibrionaceae</taxon>
        <taxon>Vibrio</taxon>
    </lineage>
</organism>
<evidence type="ECO:0000256" key="1">
    <source>
        <dbReference type="ARBA" id="ARBA00004202"/>
    </source>
</evidence>
<dbReference type="Proteomes" id="UP000235533">
    <property type="component" value="Unassembled WGS sequence"/>
</dbReference>
<evidence type="ECO:0000256" key="6">
    <source>
        <dbReference type="ARBA" id="ARBA00022741"/>
    </source>
</evidence>
<evidence type="ECO:0000256" key="4">
    <source>
        <dbReference type="ARBA" id="ARBA00022475"/>
    </source>
</evidence>
<keyword evidence="3" id="KW-0813">Transport</keyword>
<dbReference type="Gene3D" id="3.40.50.300">
    <property type="entry name" value="P-loop containing nucleotide triphosphate hydrolases"/>
    <property type="match status" value="1"/>
</dbReference>
<dbReference type="InterPro" id="IPR017871">
    <property type="entry name" value="ABC_transporter-like_CS"/>
</dbReference>
<dbReference type="InterPro" id="IPR003439">
    <property type="entry name" value="ABC_transporter-like_ATP-bd"/>
</dbReference>
<name>A0A2N7JRP4_VIBSP</name>
<evidence type="ECO:0000256" key="7">
    <source>
        <dbReference type="ARBA" id="ARBA00022840"/>
    </source>
</evidence>
<dbReference type="FunFam" id="3.40.50.300:FF:000134">
    <property type="entry name" value="Iron-enterobactin ABC transporter ATP-binding protein"/>
    <property type="match status" value="1"/>
</dbReference>
<proteinExistence type="inferred from homology"/>
<dbReference type="RefSeq" id="WP_102552121.1">
    <property type="nucleotide sequence ID" value="NZ_MCZF01000092.1"/>
</dbReference>
<dbReference type="AlphaFoldDB" id="A0A2N7JRP4"/>
<dbReference type="GO" id="GO:0016887">
    <property type="term" value="F:ATP hydrolysis activity"/>
    <property type="evidence" value="ECO:0007669"/>
    <property type="project" value="InterPro"/>
</dbReference>
<comment type="caution">
    <text evidence="12">The sequence shown here is derived from an EMBL/GenBank/DDBJ whole genome shotgun (WGS) entry which is preliminary data.</text>
</comment>
<dbReference type="SMART" id="SM00382">
    <property type="entry name" value="AAA"/>
    <property type="match status" value="1"/>
</dbReference>
<dbReference type="EMBL" id="MCZF01000092">
    <property type="protein sequence ID" value="PMM56099.1"/>
    <property type="molecule type" value="Genomic_DNA"/>
</dbReference>
<dbReference type="InterPro" id="IPR003593">
    <property type="entry name" value="AAA+_ATPase"/>
</dbReference>
<keyword evidence="5" id="KW-0410">Iron transport</keyword>
<dbReference type="GO" id="GO:0005524">
    <property type="term" value="F:ATP binding"/>
    <property type="evidence" value="ECO:0007669"/>
    <property type="project" value="UniProtKB-KW"/>
</dbReference>
<dbReference type="PANTHER" id="PTHR42771">
    <property type="entry name" value="IRON(3+)-HYDROXAMATE IMPORT ATP-BINDING PROTEIN FHUC"/>
    <property type="match status" value="1"/>
</dbReference>
<dbReference type="SUPFAM" id="SSF52540">
    <property type="entry name" value="P-loop containing nucleoside triphosphate hydrolases"/>
    <property type="match status" value="1"/>
</dbReference>
<dbReference type="PANTHER" id="PTHR42771:SF12">
    <property type="entry name" value="FE(3+) DICITRATE TRANSPORT ATP-BINDING PROTEIN FECE-RELATED"/>
    <property type="match status" value="1"/>
</dbReference>
<accession>A0A2N7JRP4</accession>
<keyword evidence="6" id="KW-0547">Nucleotide-binding</keyword>
<evidence type="ECO:0000256" key="2">
    <source>
        <dbReference type="ARBA" id="ARBA00005417"/>
    </source>
</evidence>
<keyword evidence="10" id="KW-0472">Membrane</keyword>
<dbReference type="InterPro" id="IPR027417">
    <property type="entry name" value="P-loop_NTPase"/>
</dbReference>
<gene>
    <name evidence="12" type="ORF">BCT54_22070</name>
</gene>
<comment type="subcellular location">
    <subcellularLocation>
        <location evidence="1">Cell membrane</location>
        <topology evidence="1">Peripheral membrane protein</topology>
    </subcellularLocation>
</comment>
<dbReference type="NCBIfam" id="NF008409">
    <property type="entry name" value="PRK11231.1"/>
    <property type="match status" value="1"/>
</dbReference>
<dbReference type="PROSITE" id="PS50893">
    <property type="entry name" value="ABC_TRANSPORTER_2"/>
    <property type="match status" value="1"/>
</dbReference>
<evidence type="ECO:0000256" key="3">
    <source>
        <dbReference type="ARBA" id="ARBA00022448"/>
    </source>
</evidence>
<dbReference type="GO" id="GO:0006826">
    <property type="term" value="P:iron ion transport"/>
    <property type="evidence" value="ECO:0007669"/>
    <property type="project" value="UniProtKB-KW"/>
</dbReference>
<dbReference type="InterPro" id="IPR051535">
    <property type="entry name" value="Siderophore_ABC-ATPase"/>
</dbReference>
<dbReference type="PROSITE" id="PS00211">
    <property type="entry name" value="ABC_TRANSPORTER_1"/>
    <property type="match status" value="1"/>
</dbReference>